<dbReference type="Proteomes" id="UP000830729">
    <property type="component" value="Chromosome"/>
</dbReference>
<keyword evidence="1" id="KW-0812">Transmembrane</keyword>
<dbReference type="GeneID" id="72185703"/>
<evidence type="ECO:0000313" key="2">
    <source>
        <dbReference type="EMBL" id="UPV73048.1"/>
    </source>
</evidence>
<proteinExistence type="predicted"/>
<feature type="transmembrane region" description="Helical" evidence="1">
    <location>
        <begin position="21"/>
        <end position="42"/>
    </location>
</feature>
<keyword evidence="1" id="KW-0472">Membrane</keyword>
<evidence type="ECO:0000256" key="1">
    <source>
        <dbReference type="SAM" id="Phobius"/>
    </source>
</evidence>
<name>A0A8U0HQ82_9EURY</name>
<sequence>MDTAGPRPASGLAPAAKWSMYAGAYAFLCGTVLLLLLGPVARTVASVLAAPTDFPALVLAGPIPVVGVVVWWAVVERRDARSYLVGGAVGLLTAAFTVLLWALWALFVWELGLLLWAGVLVLFLLAVSGIAGVPLMYARRRLDDRP</sequence>
<accession>A0A8U0HQ82</accession>
<keyword evidence="1" id="KW-1133">Transmembrane helix</keyword>
<feature type="transmembrane region" description="Helical" evidence="1">
    <location>
        <begin position="82"/>
        <end position="107"/>
    </location>
</feature>
<evidence type="ECO:0000313" key="3">
    <source>
        <dbReference type="Proteomes" id="UP000830729"/>
    </source>
</evidence>
<dbReference type="AlphaFoldDB" id="A0A8U0HQ82"/>
<feature type="transmembrane region" description="Helical" evidence="1">
    <location>
        <begin position="54"/>
        <end position="75"/>
    </location>
</feature>
<dbReference type="RefSeq" id="WP_248649106.1">
    <property type="nucleotide sequence ID" value="NZ_CP096659.1"/>
</dbReference>
<reference evidence="2 3" key="1">
    <citation type="submission" date="2022-04" db="EMBL/GenBank/DDBJ databases">
        <title>Diverse halophilic archaea isolated from saline environments.</title>
        <authorList>
            <person name="Cui H.-L."/>
        </authorList>
    </citation>
    <scope>NUCLEOTIDE SEQUENCE [LARGE SCALE GENOMIC DNA]</scope>
    <source>
        <strain evidence="2 3">XZYJT49</strain>
    </source>
</reference>
<gene>
    <name evidence="2" type="ORF">M0R89_10850</name>
</gene>
<organism evidence="2 3">
    <name type="scientific">Halorussus limi</name>
    <dbReference type="NCBI Taxonomy" id="2938695"/>
    <lineage>
        <taxon>Archaea</taxon>
        <taxon>Methanobacteriati</taxon>
        <taxon>Methanobacteriota</taxon>
        <taxon>Stenosarchaea group</taxon>
        <taxon>Halobacteria</taxon>
        <taxon>Halobacteriales</taxon>
        <taxon>Haladaptataceae</taxon>
        <taxon>Halorussus</taxon>
    </lineage>
</organism>
<dbReference type="KEGG" id="halx:M0R89_10850"/>
<dbReference type="EMBL" id="CP096659">
    <property type="protein sequence ID" value="UPV73048.1"/>
    <property type="molecule type" value="Genomic_DNA"/>
</dbReference>
<feature type="transmembrane region" description="Helical" evidence="1">
    <location>
        <begin position="113"/>
        <end position="137"/>
    </location>
</feature>
<keyword evidence="3" id="KW-1185">Reference proteome</keyword>
<protein>
    <submittedName>
        <fullName evidence="2">Uncharacterized protein</fullName>
    </submittedName>
</protein>